<dbReference type="InterPro" id="IPR011990">
    <property type="entry name" value="TPR-like_helical_dom_sf"/>
</dbReference>
<feature type="domain" description="HTH cro/C1-type" evidence="1">
    <location>
        <begin position="85"/>
        <end position="134"/>
    </location>
</feature>
<evidence type="ECO:0000313" key="3">
    <source>
        <dbReference type="Proteomes" id="UP000371041"/>
    </source>
</evidence>
<evidence type="ECO:0000313" key="2">
    <source>
        <dbReference type="EMBL" id="QGK70286.1"/>
    </source>
</evidence>
<dbReference type="SUPFAM" id="SSF52540">
    <property type="entry name" value="P-loop containing nucleoside triphosphate hydrolases"/>
    <property type="match status" value="1"/>
</dbReference>
<dbReference type="SUPFAM" id="SSF48452">
    <property type="entry name" value="TPR-like"/>
    <property type="match status" value="1"/>
</dbReference>
<accession>A0A5Q3QA98</accession>
<protein>
    <submittedName>
        <fullName evidence="2">Tetratricopeptide repeat protein</fullName>
    </submittedName>
</protein>
<dbReference type="KEGG" id="sace:GIY23_12810"/>
<dbReference type="PROSITE" id="PS50943">
    <property type="entry name" value="HTH_CROC1"/>
    <property type="match status" value="1"/>
</dbReference>
<dbReference type="Proteomes" id="UP000371041">
    <property type="component" value="Chromosome"/>
</dbReference>
<dbReference type="InterPro" id="IPR041664">
    <property type="entry name" value="AAA_16"/>
</dbReference>
<dbReference type="Gene3D" id="3.40.50.300">
    <property type="entry name" value="P-loop containing nucleotide triphosphate hydrolases"/>
    <property type="match status" value="1"/>
</dbReference>
<keyword evidence="3" id="KW-1185">Reference proteome</keyword>
<dbReference type="Gene3D" id="1.25.40.10">
    <property type="entry name" value="Tetratricopeptide repeat domain"/>
    <property type="match status" value="1"/>
</dbReference>
<dbReference type="PANTHER" id="PTHR47691">
    <property type="entry name" value="REGULATOR-RELATED"/>
    <property type="match status" value="1"/>
</dbReference>
<proteinExistence type="predicted"/>
<dbReference type="Pfam" id="PF13191">
    <property type="entry name" value="AAA_16"/>
    <property type="match status" value="1"/>
</dbReference>
<dbReference type="InterPro" id="IPR001387">
    <property type="entry name" value="Cro/C1-type_HTH"/>
</dbReference>
<reference evidence="3" key="1">
    <citation type="submission" date="2019-11" db="EMBL/GenBank/DDBJ databases">
        <title>The complete genome sequence of Saccharopolyspora sp. E2A.</title>
        <authorList>
            <person name="Zhang G."/>
        </authorList>
    </citation>
    <scope>NUCLEOTIDE SEQUENCE [LARGE SCALE GENOMIC DNA]</scope>
    <source>
        <strain evidence="3">E2A</strain>
    </source>
</reference>
<name>A0A5Q3QA98_9PSEU</name>
<dbReference type="AlphaFoldDB" id="A0A5Q3QA98"/>
<dbReference type="PANTHER" id="PTHR47691:SF3">
    <property type="entry name" value="HTH-TYPE TRANSCRIPTIONAL REGULATOR RV0890C-RELATED"/>
    <property type="match status" value="1"/>
</dbReference>
<dbReference type="PRINTS" id="PR00364">
    <property type="entry name" value="DISEASERSIST"/>
</dbReference>
<sequence length="793" mass="86456">MMSSLAAVEPRSAVFTVSTILVNTPESLGWVYRLSGVSGGVVHDLNGHTNPIQRCEVRVDRVSFGELLRARRLAQPSPTNPDDPLSIRGLAQRVHVTHTMIFHLESGTRAVSQQLAERLDEALHANREITTAYAALREPSEHWPQAVPRQLPPQQHPLVGRDDEIATVQHRIAAETDRTCTTPPVLILTGPGGVGKTALGVAVAHQLAEGMPSLFADLRGWDDELDPKPLDGVLRNWCRSLNTAAQALGGDLDELIGVWRTTSEQQRLVILIDNARREQVCPLIPASGSSLVVVTTRDRLTDVTGAIQHEVRPLNDTHAAELLAVQSGMSTEALAPLIPRCGGLPLALQVAGLDARQHETEETIMQMARAYAELDELSPIDRATRRSYAELDDDVQQAWRLCALTSGTPSLGQAAAMIGRSQPVSRRLLNGAADACLLNSVGGGWRYHDLHLAFARRESRRMDSAEERDAAVYRGLTWILHGSARAAIHIAGRDDTPLNLVPCPDDVEPPVIANYVEGMAWTDAHWHNDPAPIHAALERGWTRLAWQLVAVALNYVFIAKPLSSWDRAARDALIAAEQANDTEGIAWMHQARGLVAGDRGDFDRAVGHLLTALHHRRDLGHVRDIGWSAINAARFAFAAGATDDEITPLIDEAVEAHESIRFPAGVVLGKAFYGGLHARRGDWDTAAAFLQEAFDQAPEVGDPAITSYIGTALADAQLHLDRPDEAAETARTADEHARDHDADWYRIAALSTLADCVTSDEARHHLRLAVSIADSLSDPREAELRQRLDQLPG</sequence>
<evidence type="ECO:0000259" key="1">
    <source>
        <dbReference type="PROSITE" id="PS50943"/>
    </source>
</evidence>
<dbReference type="CDD" id="cd00093">
    <property type="entry name" value="HTH_XRE"/>
    <property type="match status" value="1"/>
</dbReference>
<dbReference type="InterPro" id="IPR027417">
    <property type="entry name" value="P-loop_NTPase"/>
</dbReference>
<gene>
    <name evidence="2" type="ORF">GIY23_12810</name>
</gene>
<dbReference type="EMBL" id="CP045929">
    <property type="protein sequence ID" value="QGK70286.1"/>
    <property type="molecule type" value="Genomic_DNA"/>
</dbReference>
<dbReference type="SMART" id="SM00530">
    <property type="entry name" value="HTH_XRE"/>
    <property type="match status" value="1"/>
</dbReference>
<organism evidence="2 3">
    <name type="scientific">Allosaccharopolyspora coralli</name>
    <dbReference type="NCBI Taxonomy" id="2665642"/>
    <lineage>
        <taxon>Bacteria</taxon>
        <taxon>Bacillati</taxon>
        <taxon>Actinomycetota</taxon>
        <taxon>Actinomycetes</taxon>
        <taxon>Pseudonocardiales</taxon>
        <taxon>Pseudonocardiaceae</taxon>
        <taxon>Allosaccharopolyspora</taxon>
    </lineage>
</organism>